<proteinExistence type="predicted"/>
<protein>
    <submittedName>
        <fullName evidence="1">Uncharacterized protein</fullName>
    </submittedName>
</protein>
<reference evidence="1" key="2">
    <citation type="journal article" date="2015" name="Data Brief">
        <title>Shoot transcriptome of the giant reed, Arundo donax.</title>
        <authorList>
            <person name="Barrero R.A."/>
            <person name="Guerrero F.D."/>
            <person name="Moolhuijzen P."/>
            <person name="Goolsby J.A."/>
            <person name="Tidwell J."/>
            <person name="Bellgard S.E."/>
            <person name="Bellgard M.I."/>
        </authorList>
    </citation>
    <scope>NUCLEOTIDE SEQUENCE</scope>
    <source>
        <tissue evidence="1">Shoot tissue taken approximately 20 cm above the soil surface</tissue>
    </source>
</reference>
<name>A0A0A8Z175_ARUDO</name>
<organism evidence="1">
    <name type="scientific">Arundo donax</name>
    <name type="common">Giant reed</name>
    <name type="synonym">Donax arundinaceus</name>
    <dbReference type="NCBI Taxonomy" id="35708"/>
    <lineage>
        <taxon>Eukaryota</taxon>
        <taxon>Viridiplantae</taxon>
        <taxon>Streptophyta</taxon>
        <taxon>Embryophyta</taxon>
        <taxon>Tracheophyta</taxon>
        <taxon>Spermatophyta</taxon>
        <taxon>Magnoliopsida</taxon>
        <taxon>Liliopsida</taxon>
        <taxon>Poales</taxon>
        <taxon>Poaceae</taxon>
        <taxon>PACMAD clade</taxon>
        <taxon>Arundinoideae</taxon>
        <taxon>Arundineae</taxon>
        <taxon>Arundo</taxon>
    </lineage>
</organism>
<dbReference type="EMBL" id="GBRH01266437">
    <property type="protein sequence ID" value="JAD31458.1"/>
    <property type="molecule type" value="Transcribed_RNA"/>
</dbReference>
<evidence type="ECO:0000313" key="1">
    <source>
        <dbReference type="EMBL" id="JAD31458.1"/>
    </source>
</evidence>
<sequence>MWVILKLQNSDSKCCKHSRQAKHEESQMRSQLFLTHRSQDLNPTLHTRADDFAT</sequence>
<dbReference type="AlphaFoldDB" id="A0A0A8Z175"/>
<reference evidence="1" key="1">
    <citation type="submission" date="2014-09" db="EMBL/GenBank/DDBJ databases">
        <authorList>
            <person name="Magalhaes I.L.F."/>
            <person name="Oliveira U."/>
            <person name="Santos F.R."/>
            <person name="Vidigal T.H.D.A."/>
            <person name="Brescovit A.D."/>
            <person name="Santos A.J."/>
        </authorList>
    </citation>
    <scope>NUCLEOTIDE SEQUENCE</scope>
    <source>
        <tissue evidence="1">Shoot tissue taken approximately 20 cm above the soil surface</tissue>
    </source>
</reference>
<accession>A0A0A8Z175</accession>